<dbReference type="STRING" id="1314781.A0A165JC72"/>
<dbReference type="AlphaFoldDB" id="A0A165JC72"/>
<evidence type="ECO:0000313" key="4">
    <source>
        <dbReference type="EMBL" id="KZV94636.1"/>
    </source>
</evidence>
<dbReference type="Proteomes" id="UP000077266">
    <property type="component" value="Unassembled WGS sequence"/>
</dbReference>
<dbReference type="PROSITE" id="PS50181">
    <property type="entry name" value="FBOX"/>
    <property type="match status" value="1"/>
</dbReference>
<keyword evidence="1" id="KW-0175">Coiled coil</keyword>
<dbReference type="EMBL" id="KV425969">
    <property type="protein sequence ID" value="KZV94636.1"/>
    <property type="molecule type" value="Genomic_DNA"/>
</dbReference>
<dbReference type="InterPro" id="IPR032675">
    <property type="entry name" value="LRR_dom_sf"/>
</dbReference>
<evidence type="ECO:0000256" key="2">
    <source>
        <dbReference type="SAM" id="MobiDB-lite"/>
    </source>
</evidence>
<name>A0A165JC72_EXIGL</name>
<dbReference type="InterPro" id="IPR036047">
    <property type="entry name" value="F-box-like_dom_sf"/>
</dbReference>
<organism evidence="4 5">
    <name type="scientific">Exidia glandulosa HHB12029</name>
    <dbReference type="NCBI Taxonomy" id="1314781"/>
    <lineage>
        <taxon>Eukaryota</taxon>
        <taxon>Fungi</taxon>
        <taxon>Dikarya</taxon>
        <taxon>Basidiomycota</taxon>
        <taxon>Agaricomycotina</taxon>
        <taxon>Agaricomycetes</taxon>
        <taxon>Auriculariales</taxon>
        <taxon>Exidiaceae</taxon>
        <taxon>Exidia</taxon>
    </lineage>
</organism>
<dbReference type="OrthoDB" id="2095648at2759"/>
<keyword evidence="5" id="KW-1185">Reference proteome</keyword>
<gene>
    <name evidence="4" type="ORF">EXIGLDRAFT_736519</name>
</gene>
<accession>A0A165JC72</accession>
<protein>
    <recommendedName>
        <fullName evidence="3">F-box domain-containing protein</fullName>
    </recommendedName>
</protein>
<dbReference type="Gene3D" id="3.80.10.10">
    <property type="entry name" value="Ribonuclease Inhibitor"/>
    <property type="match status" value="1"/>
</dbReference>
<dbReference type="SUPFAM" id="SSF52047">
    <property type="entry name" value="RNI-like"/>
    <property type="match status" value="1"/>
</dbReference>
<dbReference type="SUPFAM" id="SSF81383">
    <property type="entry name" value="F-box domain"/>
    <property type="match status" value="1"/>
</dbReference>
<evidence type="ECO:0000256" key="1">
    <source>
        <dbReference type="SAM" id="Coils"/>
    </source>
</evidence>
<proteinExistence type="predicted"/>
<evidence type="ECO:0000259" key="3">
    <source>
        <dbReference type="PROSITE" id="PS50181"/>
    </source>
</evidence>
<sequence length="579" mass="64381">MDLAADDSVPLAYHSVLLAELALATAETEDPAQTVASRYTAAQERHRDAERAVEAATRTLKLARDELRLAERALERIRVLHEQHDGAQIIKSSVEARIEFAQERLRLYTREQDVLSLAGSLPGEIVTQIFDHTGANRASNAIRLSHVNRRWRNLALSTPSFWANLDSLYEPGAAHVFAARAGQLPLNVFMIYGPDLPSYDRPYDKFSAFVAVAAHYGHRWSRIHIGACSRYSFKSAFTCITDALEDSGATLPLSVASVSLQIIPGSASGDYSARDKLGFESAWPFQAREVILSGLPRVPAACLVPGLLRLELRDGPITNERFDMAMLLKAPNLEMLVVDMYNQMSFLERKADTEIMHTMPCLQTLRTNGLYPADIVCLMFRIRMPALRHVDLTLTGTCADVLVAIKVAMRGTPIEDLRIRRTMHLEAFGDNQPFSPHIETFVANITPSLPMLTRLSLENVQLDDGALKGLTAAMPRLDTLHLSMEENITVDGLRDIVLERFQSNATAIQCLQIVCSPHFNDAGDWADILELVPQVIWFNDDEEEEHADQEDAEASDAESETDSEIDAVLDEEEKAFIGC</sequence>
<feature type="domain" description="F-box" evidence="3">
    <location>
        <begin position="115"/>
        <end position="165"/>
    </location>
</feature>
<feature type="coiled-coil region" evidence="1">
    <location>
        <begin position="39"/>
        <end position="111"/>
    </location>
</feature>
<reference evidence="4 5" key="1">
    <citation type="journal article" date="2016" name="Mol. Biol. Evol.">
        <title>Comparative Genomics of Early-Diverging Mushroom-Forming Fungi Provides Insights into the Origins of Lignocellulose Decay Capabilities.</title>
        <authorList>
            <person name="Nagy L.G."/>
            <person name="Riley R."/>
            <person name="Tritt A."/>
            <person name="Adam C."/>
            <person name="Daum C."/>
            <person name="Floudas D."/>
            <person name="Sun H."/>
            <person name="Yadav J.S."/>
            <person name="Pangilinan J."/>
            <person name="Larsson K.H."/>
            <person name="Matsuura K."/>
            <person name="Barry K."/>
            <person name="Labutti K."/>
            <person name="Kuo R."/>
            <person name="Ohm R.A."/>
            <person name="Bhattacharya S.S."/>
            <person name="Shirouzu T."/>
            <person name="Yoshinaga Y."/>
            <person name="Martin F.M."/>
            <person name="Grigoriev I.V."/>
            <person name="Hibbett D.S."/>
        </authorList>
    </citation>
    <scope>NUCLEOTIDE SEQUENCE [LARGE SCALE GENOMIC DNA]</scope>
    <source>
        <strain evidence="4 5">HHB12029</strain>
    </source>
</reference>
<feature type="region of interest" description="Disordered" evidence="2">
    <location>
        <begin position="542"/>
        <end position="567"/>
    </location>
</feature>
<evidence type="ECO:0000313" key="5">
    <source>
        <dbReference type="Proteomes" id="UP000077266"/>
    </source>
</evidence>
<dbReference type="InParanoid" id="A0A165JC72"/>
<dbReference type="InterPro" id="IPR001810">
    <property type="entry name" value="F-box_dom"/>
</dbReference>
<dbReference type="Pfam" id="PF12937">
    <property type="entry name" value="F-box-like"/>
    <property type="match status" value="1"/>
</dbReference>
<dbReference type="Gene3D" id="1.20.1280.50">
    <property type="match status" value="1"/>
</dbReference>